<reference evidence="2 3" key="1">
    <citation type="journal article" date="2020" name="Mol. Biol. Evol.">
        <title>Interspecific Gene Flow and the Evolution of Specialization in Black and White Rhinoceros.</title>
        <authorList>
            <person name="Moodley Y."/>
            <person name="Westbury M.V."/>
            <person name="Russo I.M."/>
            <person name="Gopalakrishnan S."/>
            <person name="Rakotoarivelo A."/>
            <person name="Olsen R.A."/>
            <person name="Prost S."/>
            <person name="Tunstall T."/>
            <person name="Ryder O.A."/>
            <person name="Dalen L."/>
            <person name="Bruford M.W."/>
        </authorList>
    </citation>
    <scope>NUCLEOTIDE SEQUENCE [LARGE SCALE GENOMIC DNA]</scope>
    <source>
        <strain evidence="2">SBR-YM</strain>
        <tissue evidence="2">Skin</tissue>
    </source>
</reference>
<name>A0A7J7FH68_DICBM</name>
<evidence type="ECO:0000313" key="3">
    <source>
        <dbReference type="Proteomes" id="UP000551758"/>
    </source>
</evidence>
<organism evidence="2 3">
    <name type="scientific">Diceros bicornis minor</name>
    <name type="common">South-central black rhinoceros</name>
    <dbReference type="NCBI Taxonomy" id="77932"/>
    <lineage>
        <taxon>Eukaryota</taxon>
        <taxon>Metazoa</taxon>
        <taxon>Chordata</taxon>
        <taxon>Craniata</taxon>
        <taxon>Vertebrata</taxon>
        <taxon>Euteleostomi</taxon>
        <taxon>Mammalia</taxon>
        <taxon>Eutheria</taxon>
        <taxon>Laurasiatheria</taxon>
        <taxon>Perissodactyla</taxon>
        <taxon>Rhinocerotidae</taxon>
        <taxon>Diceros</taxon>
    </lineage>
</organism>
<evidence type="ECO:0000313" key="2">
    <source>
        <dbReference type="EMBL" id="KAF5927006.1"/>
    </source>
</evidence>
<keyword evidence="3" id="KW-1185">Reference proteome</keyword>
<comment type="caution">
    <text evidence="2">The sequence shown here is derived from an EMBL/GenBank/DDBJ whole genome shotgun (WGS) entry which is preliminary data.</text>
</comment>
<dbReference type="Proteomes" id="UP000551758">
    <property type="component" value="Unassembled WGS sequence"/>
</dbReference>
<feature type="compositionally biased region" description="Basic residues" evidence="1">
    <location>
        <begin position="24"/>
        <end position="38"/>
    </location>
</feature>
<gene>
    <name evidence="2" type="ORF">HPG69_001639</name>
</gene>
<dbReference type="EMBL" id="JACDTQ010000745">
    <property type="protein sequence ID" value="KAF5927006.1"/>
    <property type="molecule type" value="Genomic_DNA"/>
</dbReference>
<proteinExistence type="predicted"/>
<accession>A0A7J7FH68</accession>
<feature type="region of interest" description="Disordered" evidence="1">
    <location>
        <begin position="19"/>
        <end position="77"/>
    </location>
</feature>
<dbReference type="AlphaFoldDB" id="A0A7J7FH68"/>
<protein>
    <submittedName>
        <fullName evidence="2">Uncharacterized protein</fullName>
    </submittedName>
</protein>
<evidence type="ECO:0000256" key="1">
    <source>
        <dbReference type="SAM" id="MobiDB-lite"/>
    </source>
</evidence>
<sequence>MTLPFAFLTKEFIENDEDADVGRQKKTSKVQRQKRKKQLLTAGPQEMVSEKAHLGSQQEPGQQDPDTDTRLLSMPTRRGPRSKCLLVQFNQDLLIAYCD</sequence>